<evidence type="ECO:0000256" key="5">
    <source>
        <dbReference type="ARBA" id="ARBA00022692"/>
    </source>
</evidence>
<dbReference type="EMBL" id="CP001840">
    <property type="protein sequence ID" value="ADP35653.1"/>
    <property type="molecule type" value="Genomic_DNA"/>
</dbReference>
<keyword evidence="7" id="KW-0573">Peptidoglycan synthesis</keyword>
<name>A0A0H3EBJ6_BIFBP</name>
<evidence type="ECO:0000256" key="1">
    <source>
        <dbReference type="ARBA" id="ARBA00004141"/>
    </source>
</evidence>
<dbReference type="eggNOG" id="COG0772">
    <property type="taxonomic scope" value="Bacteria"/>
</dbReference>
<feature type="transmembrane region" description="Helical" evidence="19">
    <location>
        <begin position="115"/>
        <end position="133"/>
    </location>
</feature>
<dbReference type="HOGENOM" id="CLU_029243_0_2_11"/>
<dbReference type="EC" id="2.4.99.28" evidence="15"/>
<dbReference type="PANTHER" id="PTHR30474:SF2">
    <property type="entry name" value="PEPTIDOGLYCAN GLYCOSYLTRANSFERASE FTSW-RELATED"/>
    <property type="match status" value="1"/>
</dbReference>
<dbReference type="PROSITE" id="PS00428">
    <property type="entry name" value="FTSW_RODA_SPOVE"/>
    <property type="match status" value="1"/>
</dbReference>
<feature type="transmembrane region" description="Helical" evidence="19">
    <location>
        <begin position="409"/>
        <end position="431"/>
    </location>
</feature>
<dbReference type="RefSeq" id="WP_013389663.1">
    <property type="nucleotide sequence ID" value="NC_014638.1"/>
</dbReference>
<proteinExistence type="inferred from homology"/>
<evidence type="ECO:0000256" key="16">
    <source>
        <dbReference type="ARBA" id="ARBA00049902"/>
    </source>
</evidence>
<reference evidence="20 21" key="1">
    <citation type="journal article" date="2010" name="Proc. Natl. Acad. Sci. U.S.A.">
        <title>Genome analysis of Bifidobacterium bifidum PRL2010 reveals metabolic pathways for host-derived glycan foraging.</title>
        <authorList>
            <person name="Turroni F."/>
            <person name="Bottacini F."/>
            <person name="Foroni E."/>
            <person name="Mulder I."/>
            <person name="Kim J.H."/>
            <person name="Zomer A."/>
            <person name="Sanchez B."/>
            <person name="Bidossi A."/>
            <person name="Ferrarini A."/>
            <person name="Giubellini V."/>
            <person name="Delledonne M."/>
            <person name="Henrissat B."/>
            <person name="Coutinho P."/>
            <person name="Oggioni M."/>
            <person name="Fitzgerald G.F."/>
            <person name="Mills D."/>
            <person name="Margolles A."/>
            <person name="Kelly D."/>
            <person name="van Sinderen D."/>
            <person name="Ventura M."/>
        </authorList>
    </citation>
    <scope>NUCLEOTIDE SEQUENCE [LARGE SCALE GENOMIC DNA]</scope>
    <source>
        <strain evidence="20 21">PRL2010</strain>
    </source>
</reference>
<feature type="transmembrane region" description="Helical" evidence="19">
    <location>
        <begin position="72"/>
        <end position="95"/>
    </location>
</feature>
<evidence type="ECO:0000256" key="4">
    <source>
        <dbReference type="ARBA" id="ARBA00022679"/>
    </source>
</evidence>
<evidence type="ECO:0000256" key="14">
    <source>
        <dbReference type="ARBA" id="ARBA00041418"/>
    </source>
</evidence>
<dbReference type="KEGG" id="bbp:BBPR_0555"/>
<evidence type="ECO:0000256" key="15">
    <source>
        <dbReference type="ARBA" id="ARBA00044770"/>
    </source>
</evidence>
<evidence type="ECO:0000256" key="10">
    <source>
        <dbReference type="ARBA" id="ARBA00032370"/>
    </source>
</evidence>
<evidence type="ECO:0000256" key="17">
    <source>
        <dbReference type="ARBA" id="ARBA00049966"/>
    </source>
</evidence>
<dbReference type="InterPro" id="IPR018365">
    <property type="entry name" value="Cell_cycle_FtsW-rel_CS"/>
</dbReference>
<dbReference type="GO" id="GO:0051301">
    <property type="term" value="P:cell division"/>
    <property type="evidence" value="ECO:0007669"/>
    <property type="project" value="InterPro"/>
</dbReference>
<feature type="transmembrane region" description="Helical" evidence="19">
    <location>
        <begin position="379"/>
        <end position="403"/>
    </location>
</feature>
<dbReference type="AlphaFoldDB" id="A0A0H3EBJ6"/>
<evidence type="ECO:0000256" key="7">
    <source>
        <dbReference type="ARBA" id="ARBA00022984"/>
    </source>
</evidence>
<dbReference type="GO" id="GO:0032153">
    <property type="term" value="C:cell division site"/>
    <property type="evidence" value="ECO:0007669"/>
    <property type="project" value="TreeGrafter"/>
</dbReference>
<sequence>MASDDPRRRARSVRSGQPSRSDAGSAGAGTGTGRRTGPDSSASRLAEARRVEERDAQRLGRFTGLRSLLNPLWCYHGFRAAVVVLTGFGVIMVFSSSTVSMVSAGRSPFSQAISQGMYCVMGLVVGVVFMCLPARMYRRFSFAVVLFAMLLQLLTFTPLGVEVNGNAGWIGKRGVFTMQPAEVMKLALCIWLPAALHWAKKHSGKIGKLRAYAPLTVLYLLCLGFVMLGKDLGTAMIVLFIGFVAFLLGGYPGKVLAAFAALGIIGIVGLIAYSPNRLNRVLAAYQECSGTDAQKVCYQSIHAKYALAEGGLFGVGLGNSREKWNYLPEAHNDFIFAIIGEETGFIGAAIVIILFVVLGGCMISVALQTADRYASVSLLCITVWLVGQALINIGVVVGVFPVMGVPMPFVSAGGSSLIMCLAAAGVAASLMRAQPQIKADSSRA</sequence>
<evidence type="ECO:0000256" key="2">
    <source>
        <dbReference type="ARBA" id="ARBA00004752"/>
    </source>
</evidence>
<dbReference type="GeneID" id="93092145"/>
<dbReference type="InterPro" id="IPR001182">
    <property type="entry name" value="FtsW/RodA"/>
</dbReference>
<evidence type="ECO:0000256" key="3">
    <source>
        <dbReference type="ARBA" id="ARBA00022676"/>
    </source>
</evidence>
<evidence type="ECO:0000256" key="11">
    <source>
        <dbReference type="ARBA" id="ARBA00033270"/>
    </source>
</evidence>
<keyword evidence="6" id="KW-0133">Cell shape</keyword>
<dbReference type="OrthoDB" id="9768187at2"/>
<evidence type="ECO:0000256" key="8">
    <source>
        <dbReference type="ARBA" id="ARBA00022989"/>
    </source>
</evidence>
<evidence type="ECO:0000256" key="13">
    <source>
        <dbReference type="ARBA" id="ARBA00041185"/>
    </source>
</evidence>
<feature type="transmembrane region" description="Helical" evidence="19">
    <location>
        <begin position="140"/>
        <end position="161"/>
    </location>
</feature>
<keyword evidence="8 19" id="KW-1133">Transmembrane helix</keyword>
<feature type="transmembrane region" description="Helical" evidence="19">
    <location>
        <begin position="345"/>
        <end position="367"/>
    </location>
</feature>
<evidence type="ECO:0000256" key="12">
    <source>
        <dbReference type="ARBA" id="ARBA00038053"/>
    </source>
</evidence>
<comment type="pathway">
    <text evidence="2">Cell wall biogenesis; peptidoglycan biosynthesis.</text>
</comment>
<keyword evidence="9 19" id="KW-0472">Membrane</keyword>
<evidence type="ECO:0000313" key="21">
    <source>
        <dbReference type="Proteomes" id="UP000002312"/>
    </source>
</evidence>
<comment type="function">
    <text evidence="17">Peptidoglycan polymerase that is essential for cell division.</text>
</comment>
<keyword evidence="4" id="KW-0808">Transferase</keyword>
<comment type="catalytic activity">
    <reaction evidence="16">
        <text>[GlcNAc-(1-&gt;4)-Mur2Ac(oyl-L-Ala-gamma-D-Glu-L-Lys-D-Ala-D-Ala)](n)-di-trans,octa-cis-undecaprenyl diphosphate + beta-D-GlcNAc-(1-&gt;4)-Mur2Ac(oyl-L-Ala-gamma-D-Glu-L-Lys-D-Ala-D-Ala)-di-trans,octa-cis-undecaprenyl diphosphate = [GlcNAc-(1-&gt;4)-Mur2Ac(oyl-L-Ala-gamma-D-Glu-L-Lys-D-Ala-D-Ala)](n+1)-di-trans,octa-cis-undecaprenyl diphosphate + di-trans,octa-cis-undecaprenyl diphosphate + H(+)</text>
        <dbReference type="Rhea" id="RHEA:23708"/>
        <dbReference type="Rhea" id="RHEA-COMP:9602"/>
        <dbReference type="Rhea" id="RHEA-COMP:9603"/>
        <dbReference type="ChEBI" id="CHEBI:15378"/>
        <dbReference type="ChEBI" id="CHEBI:58405"/>
        <dbReference type="ChEBI" id="CHEBI:60033"/>
        <dbReference type="ChEBI" id="CHEBI:78435"/>
        <dbReference type="EC" id="2.4.99.28"/>
    </reaction>
</comment>
<evidence type="ECO:0000256" key="6">
    <source>
        <dbReference type="ARBA" id="ARBA00022960"/>
    </source>
</evidence>
<feature type="region of interest" description="Disordered" evidence="18">
    <location>
        <begin position="1"/>
        <end position="49"/>
    </location>
</feature>
<evidence type="ECO:0000256" key="19">
    <source>
        <dbReference type="SAM" id="Phobius"/>
    </source>
</evidence>
<dbReference type="PANTHER" id="PTHR30474">
    <property type="entry name" value="CELL CYCLE PROTEIN"/>
    <property type="match status" value="1"/>
</dbReference>
<dbReference type="GO" id="GO:0008955">
    <property type="term" value="F:peptidoglycan glycosyltransferase activity"/>
    <property type="evidence" value="ECO:0007669"/>
    <property type="project" value="UniProtKB-EC"/>
</dbReference>
<dbReference type="GO" id="GO:0008360">
    <property type="term" value="P:regulation of cell shape"/>
    <property type="evidence" value="ECO:0007669"/>
    <property type="project" value="UniProtKB-KW"/>
</dbReference>
<comment type="subcellular location">
    <subcellularLocation>
        <location evidence="1">Membrane</location>
        <topology evidence="1">Multi-pass membrane protein</topology>
    </subcellularLocation>
</comment>
<dbReference type="GO" id="GO:0015648">
    <property type="term" value="F:lipid-linked peptidoglycan transporter activity"/>
    <property type="evidence" value="ECO:0007669"/>
    <property type="project" value="TreeGrafter"/>
</dbReference>
<dbReference type="GO" id="GO:0005886">
    <property type="term" value="C:plasma membrane"/>
    <property type="evidence" value="ECO:0007669"/>
    <property type="project" value="TreeGrafter"/>
</dbReference>
<dbReference type="Proteomes" id="UP000002312">
    <property type="component" value="Chromosome"/>
</dbReference>
<dbReference type="GO" id="GO:0009252">
    <property type="term" value="P:peptidoglycan biosynthetic process"/>
    <property type="evidence" value="ECO:0007669"/>
    <property type="project" value="UniProtKB-KW"/>
</dbReference>
<accession>A0A0H3EBJ6</accession>
<evidence type="ECO:0000256" key="9">
    <source>
        <dbReference type="ARBA" id="ARBA00023136"/>
    </source>
</evidence>
<evidence type="ECO:0000256" key="18">
    <source>
        <dbReference type="SAM" id="MobiDB-lite"/>
    </source>
</evidence>
<gene>
    <name evidence="20" type="primary">fstW</name>
    <name evidence="20" type="ordered locus">BBPR_0555</name>
</gene>
<dbReference type="PATRIC" id="fig|702459.3.peg.579"/>
<keyword evidence="5 19" id="KW-0812">Transmembrane</keyword>
<feature type="transmembrane region" description="Helical" evidence="19">
    <location>
        <begin position="256"/>
        <end position="273"/>
    </location>
</feature>
<comment type="similarity">
    <text evidence="12">Belongs to the SEDS family. FtsW subfamily.</text>
</comment>
<feature type="transmembrane region" description="Helical" evidence="19">
    <location>
        <begin position="181"/>
        <end position="199"/>
    </location>
</feature>
<feature type="transmembrane region" description="Helical" evidence="19">
    <location>
        <begin position="234"/>
        <end position="251"/>
    </location>
</feature>
<organism evidence="20 21">
    <name type="scientific">Bifidobacterium bifidum (strain PRL2010)</name>
    <dbReference type="NCBI Taxonomy" id="702459"/>
    <lineage>
        <taxon>Bacteria</taxon>
        <taxon>Bacillati</taxon>
        <taxon>Actinomycetota</taxon>
        <taxon>Actinomycetes</taxon>
        <taxon>Bifidobacteriales</taxon>
        <taxon>Bifidobacteriaceae</taxon>
        <taxon>Bifidobacterium</taxon>
    </lineage>
</organism>
<feature type="transmembrane region" description="Helical" evidence="19">
    <location>
        <begin position="211"/>
        <end position="228"/>
    </location>
</feature>
<keyword evidence="3" id="KW-0328">Glycosyltransferase</keyword>
<protein>
    <recommendedName>
        <fullName evidence="13">Probable peptidoglycan glycosyltransferase FtsW</fullName>
        <ecNumber evidence="15">2.4.99.28</ecNumber>
    </recommendedName>
    <alternativeName>
        <fullName evidence="14">Cell division protein FtsW</fullName>
    </alternativeName>
    <alternativeName>
        <fullName evidence="11">Cell wall polymerase</fullName>
    </alternativeName>
    <alternativeName>
        <fullName evidence="10">Peptidoglycan polymerase</fullName>
    </alternativeName>
</protein>
<evidence type="ECO:0000313" key="20">
    <source>
        <dbReference type="EMBL" id="ADP35653.1"/>
    </source>
</evidence>
<dbReference type="Pfam" id="PF01098">
    <property type="entry name" value="FTSW_RODA_SPOVE"/>
    <property type="match status" value="1"/>
</dbReference>